<feature type="chain" id="PRO_5045593250" evidence="1">
    <location>
        <begin position="23"/>
        <end position="381"/>
    </location>
</feature>
<dbReference type="InterPro" id="IPR027372">
    <property type="entry name" value="Phytase-like_dom"/>
</dbReference>
<protein>
    <submittedName>
        <fullName evidence="3">Esterase-like activity of phytase family protein</fullName>
    </submittedName>
</protein>
<dbReference type="EMBL" id="CAXJRC010000022">
    <property type="protein sequence ID" value="CAL2106948.1"/>
    <property type="molecule type" value="Genomic_DNA"/>
</dbReference>
<evidence type="ECO:0000313" key="4">
    <source>
        <dbReference type="Proteomes" id="UP001497602"/>
    </source>
</evidence>
<feature type="signal peptide" evidence="1">
    <location>
        <begin position="1"/>
        <end position="22"/>
    </location>
</feature>
<proteinExistence type="predicted"/>
<dbReference type="RefSeq" id="WP_348738646.1">
    <property type="nucleotide sequence ID" value="NZ_CAXJRC010000022.1"/>
</dbReference>
<reference evidence="3 4" key="1">
    <citation type="submission" date="2024-05" db="EMBL/GenBank/DDBJ databases">
        <authorList>
            <person name="Duchaud E."/>
        </authorList>
    </citation>
    <scope>NUCLEOTIDE SEQUENCE [LARGE SCALE GENOMIC DNA]</scope>
    <source>
        <strain evidence="3">Ena-SAMPLE-TAB-13-05-2024-13:56:06:370-140305</strain>
    </source>
</reference>
<keyword evidence="1" id="KW-0732">Signal</keyword>
<evidence type="ECO:0000259" key="2">
    <source>
        <dbReference type="Pfam" id="PF13449"/>
    </source>
</evidence>
<sequence length="381" mass="41346">MKTIINFTFLFCFLLFFVCCNSDNDTPDAPTSHSISGFKFIGEHVIPDGTLFNNEVIGGLSSIDYHDGVYYLISDTPKAPIRFYTATLDFNASEFNGVKVLSQVELLTKAGASFGEQQVDPEAIRFDAGTNAIVWASEGFVNNQVDPFVRTASLQGCFTYEYALPEIFKASSVKVDTGARNNGVFEGLCASFDKKGYWVGMELPLKQDGVAPVFGEKTDSKVRITYIDKATKKFGRQFTYSLGSVVRNGGFTVNGLVEILAYDTDRFLVLERSFASGTADGGNDVFIYKVDASKATDVSSLSSLTSDVVPATKELLFSFNSIRPKLSSVPGSTAKVVDNLEGMTFGPTLPNGHASLVLVADNNFSAFGAQLNQFIVLEVLP</sequence>
<accession>A0ABM9PMM7</accession>
<name>A0ABM9PMM7_9FLAO</name>
<dbReference type="PANTHER" id="PTHR37957">
    <property type="entry name" value="BLR7070 PROTEIN"/>
    <property type="match status" value="1"/>
</dbReference>
<dbReference type="Pfam" id="PF13449">
    <property type="entry name" value="Phytase-like"/>
    <property type="match status" value="1"/>
</dbReference>
<feature type="domain" description="Phytase-like" evidence="2">
    <location>
        <begin position="57"/>
        <end position="364"/>
    </location>
</feature>
<dbReference type="Proteomes" id="UP001497602">
    <property type="component" value="Unassembled WGS sequence"/>
</dbReference>
<evidence type="ECO:0000256" key="1">
    <source>
        <dbReference type="SAM" id="SignalP"/>
    </source>
</evidence>
<keyword evidence="4" id="KW-1185">Reference proteome</keyword>
<comment type="caution">
    <text evidence="3">The sequence shown here is derived from an EMBL/GenBank/DDBJ whole genome shotgun (WGS) entry which is preliminary data.</text>
</comment>
<organism evidence="3 4">
    <name type="scientific">Tenacibaculum vairaonense</name>
    <dbReference type="NCBI Taxonomy" id="3137860"/>
    <lineage>
        <taxon>Bacteria</taxon>
        <taxon>Pseudomonadati</taxon>
        <taxon>Bacteroidota</taxon>
        <taxon>Flavobacteriia</taxon>
        <taxon>Flavobacteriales</taxon>
        <taxon>Flavobacteriaceae</taxon>
        <taxon>Tenacibaculum</taxon>
    </lineage>
</organism>
<gene>
    <name evidence="3" type="ORF">T190115A13A_20228</name>
</gene>
<evidence type="ECO:0000313" key="3">
    <source>
        <dbReference type="EMBL" id="CAL2106948.1"/>
    </source>
</evidence>
<dbReference type="PANTHER" id="PTHR37957:SF1">
    <property type="entry name" value="PHYTASE-LIKE DOMAIN-CONTAINING PROTEIN"/>
    <property type="match status" value="1"/>
</dbReference>